<dbReference type="OrthoDB" id="166585at2759"/>
<evidence type="ECO:0000313" key="5">
    <source>
        <dbReference type="EMBL" id="GCC21538.1"/>
    </source>
</evidence>
<evidence type="ECO:0000256" key="4">
    <source>
        <dbReference type="SAM" id="SignalP"/>
    </source>
</evidence>
<keyword evidence="1" id="KW-0430">Lectin</keyword>
<reference evidence="5 6" key="1">
    <citation type="journal article" date="2018" name="Nat. Ecol. Evol.">
        <title>Shark genomes provide insights into elasmobranch evolution and the origin of vertebrates.</title>
        <authorList>
            <person name="Hara Y"/>
            <person name="Yamaguchi K"/>
            <person name="Onimaru K"/>
            <person name="Kadota M"/>
            <person name="Koyanagi M"/>
            <person name="Keeley SD"/>
            <person name="Tatsumi K"/>
            <person name="Tanaka K"/>
            <person name="Motone F"/>
            <person name="Kageyama Y"/>
            <person name="Nozu R"/>
            <person name="Adachi N"/>
            <person name="Nishimura O"/>
            <person name="Nakagawa R"/>
            <person name="Tanegashima C"/>
            <person name="Kiyatake I"/>
            <person name="Matsumoto R"/>
            <person name="Murakumo K"/>
            <person name="Nishida K"/>
            <person name="Terakita A"/>
            <person name="Kuratani S"/>
            <person name="Sato K"/>
            <person name="Hyodo S Kuraku.S."/>
        </authorList>
    </citation>
    <scope>NUCLEOTIDE SEQUENCE [LARGE SCALE GENOMIC DNA]</scope>
</reference>
<keyword evidence="6" id="KW-1185">Reference proteome</keyword>
<dbReference type="AlphaFoldDB" id="A0A401RTR6"/>
<comment type="similarity">
    <text evidence="2">Belongs to the tectonin family.</text>
</comment>
<dbReference type="InterPro" id="IPR051513">
    <property type="entry name" value="Tectonin_beta-prop"/>
</dbReference>
<keyword evidence="4" id="KW-0732">Signal</keyword>
<dbReference type="InterPro" id="IPR006624">
    <property type="entry name" value="Beta-propeller_rpt_TECPR"/>
</dbReference>
<dbReference type="OMA" id="CTEIPNP"/>
<dbReference type="PANTHER" id="PTHR23250:SF3">
    <property type="entry name" value="FISH-EGG LECTIN-LIKE ISOFORM X1-RELATED"/>
    <property type="match status" value="1"/>
</dbReference>
<accession>A0A401RTR6</accession>
<evidence type="ECO:0000256" key="2">
    <source>
        <dbReference type="ARBA" id="ARBA00038331"/>
    </source>
</evidence>
<dbReference type="SMART" id="SM00706">
    <property type="entry name" value="TECPR"/>
    <property type="match status" value="5"/>
</dbReference>
<keyword evidence="3" id="KW-1133">Transmembrane helix</keyword>
<organism evidence="5 6">
    <name type="scientific">Chiloscyllium punctatum</name>
    <name type="common">Brownbanded bambooshark</name>
    <name type="synonym">Hemiscyllium punctatum</name>
    <dbReference type="NCBI Taxonomy" id="137246"/>
    <lineage>
        <taxon>Eukaryota</taxon>
        <taxon>Metazoa</taxon>
        <taxon>Chordata</taxon>
        <taxon>Craniata</taxon>
        <taxon>Vertebrata</taxon>
        <taxon>Chondrichthyes</taxon>
        <taxon>Elasmobranchii</taxon>
        <taxon>Galeomorphii</taxon>
        <taxon>Galeoidea</taxon>
        <taxon>Orectolobiformes</taxon>
        <taxon>Hemiscylliidae</taxon>
        <taxon>Chiloscyllium</taxon>
    </lineage>
</organism>
<feature type="signal peptide" evidence="4">
    <location>
        <begin position="1"/>
        <end position="25"/>
    </location>
</feature>
<dbReference type="PANTHER" id="PTHR23250">
    <property type="entry name" value="DYSFERLIN-RELATED"/>
    <property type="match status" value="1"/>
</dbReference>
<keyword evidence="3" id="KW-0472">Membrane</keyword>
<protein>
    <submittedName>
        <fullName evidence="5">Uncharacterized protein</fullName>
    </submittedName>
</protein>
<dbReference type="GO" id="GO:0030246">
    <property type="term" value="F:carbohydrate binding"/>
    <property type="evidence" value="ECO:0007669"/>
    <property type="project" value="UniProtKB-KW"/>
</dbReference>
<evidence type="ECO:0000256" key="1">
    <source>
        <dbReference type="ARBA" id="ARBA00022734"/>
    </source>
</evidence>
<keyword evidence="3" id="KW-0812">Transmembrane</keyword>
<feature type="chain" id="PRO_5018971317" evidence="4">
    <location>
        <begin position="26"/>
        <end position="297"/>
    </location>
</feature>
<evidence type="ECO:0000313" key="6">
    <source>
        <dbReference type="Proteomes" id="UP000287033"/>
    </source>
</evidence>
<sequence length="297" mass="32371">MSDGPSCFWLLLVLLFLTLENYKWCQEGKNHEGKIYTILGLVFVSLGVIIWIVCCLQVALSDLICKPIEGNLKQIDAGNGQVFGVSANGSVYTRHDGAWVWVPGNLAHVTVGPAGIWGVDSANIVYRKRGGSWLVVNGLLKQIDAGGNGIVGGVNMNDDIFCAHQDEARSAISISSPNYNHIDGKLKYYSCGMYSCWGVNANDDIYFRTAVTSSQCVGIEWTKVDGRLSMIETGTDGSVYGVNSNGNVYRRDGITSQNPVGISWTPINIGGTPFKHVTVDLEEMWLVTTLNNIIHCQ</sequence>
<feature type="transmembrane region" description="Helical" evidence="3">
    <location>
        <begin position="35"/>
        <end position="60"/>
    </location>
</feature>
<evidence type="ECO:0000256" key="3">
    <source>
        <dbReference type="SAM" id="Phobius"/>
    </source>
</evidence>
<dbReference type="EMBL" id="BEZZ01002290">
    <property type="protein sequence ID" value="GCC21538.1"/>
    <property type="molecule type" value="Genomic_DNA"/>
</dbReference>
<dbReference type="Pfam" id="PF19193">
    <property type="entry name" value="Tectonin"/>
    <property type="match status" value="1"/>
</dbReference>
<comment type="caution">
    <text evidence="5">The sequence shown here is derived from an EMBL/GenBank/DDBJ whole genome shotgun (WGS) entry which is preliminary data.</text>
</comment>
<gene>
    <name evidence="5" type="ORF">chiPu_0020010</name>
</gene>
<dbReference type="STRING" id="137246.A0A401RTR6"/>
<dbReference type="Proteomes" id="UP000287033">
    <property type="component" value="Unassembled WGS sequence"/>
</dbReference>
<proteinExistence type="inferred from homology"/>
<name>A0A401RTR6_CHIPU</name>